<dbReference type="Pfam" id="PF00067">
    <property type="entry name" value="p450"/>
    <property type="match status" value="1"/>
</dbReference>
<keyword evidence="4" id="KW-0812">Transmembrane</keyword>
<keyword evidence="4" id="KW-0472">Membrane</keyword>
<organism evidence="5 6">
    <name type="scientific">Dillenia turbinata</name>
    <dbReference type="NCBI Taxonomy" id="194707"/>
    <lineage>
        <taxon>Eukaryota</taxon>
        <taxon>Viridiplantae</taxon>
        <taxon>Streptophyta</taxon>
        <taxon>Embryophyta</taxon>
        <taxon>Tracheophyta</taxon>
        <taxon>Spermatophyta</taxon>
        <taxon>Magnoliopsida</taxon>
        <taxon>eudicotyledons</taxon>
        <taxon>Gunneridae</taxon>
        <taxon>Pentapetalae</taxon>
        <taxon>Dilleniales</taxon>
        <taxon>Dilleniaceae</taxon>
        <taxon>Dillenia</taxon>
    </lineage>
</organism>
<dbReference type="GO" id="GO:0016705">
    <property type="term" value="F:oxidoreductase activity, acting on paired donors, with incorporation or reduction of molecular oxygen"/>
    <property type="evidence" value="ECO:0007669"/>
    <property type="project" value="InterPro"/>
</dbReference>
<proteinExistence type="inferred from homology"/>
<dbReference type="PANTHER" id="PTHR47955">
    <property type="entry name" value="CYTOCHROME P450 FAMILY 71 PROTEIN"/>
    <property type="match status" value="1"/>
</dbReference>
<dbReference type="EMBL" id="JBAMMX010000020">
    <property type="protein sequence ID" value="KAK6920618.1"/>
    <property type="molecule type" value="Genomic_DNA"/>
</dbReference>
<keyword evidence="2" id="KW-0479">Metal-binding</keyword>
<dbReference type="InterPro" id="IPR001128">
    <property type="entry name" value="Cyt_P450"/>
</dbReference>
<evidence type="ECO:0000256" key="2">
    <source>
        <dbReference type="ARBA" id="ARBA00022723"/>
    </source>
</evidence>
<protein>
    <submittedName>
        <fullName evidence="5">Cytochrome P450</fullName>
    </submittedName>
</protein>
<reference evidence="5 6" key="1">
    <citation type="submission" date="2023-12" db="EMBL/GenBank/DDBJ databases">
        <title>A high-quality genome assembly for Dillenia turbinata (Dilleniales).</title>
        <authorList>
            <person name="Chanderbali A."/>
        </authorList>
    </citation>
    <scope>NUCLEOTIDE SEQUENCE [LARGE SCALE GENOMIC DNA]</scope>
    <source>
        <strain evidence="5">LSX21</strain>
        <tissue evidence="5">Leaf</tissue>
    </source>
</reference>
<evidence type="ECO:0000313" key="6">
    <source>
        <dbReference type="Proteomes" id="UP001370490"/>
    </source>
</evidence>
<evidence type="ECO:0000313" key="5">
    <source>
        <dbReference type="EMBL" id="KAK6920618.1"/>
    </source>
</evidence>
<dbReference type="Proteomes" id="UP001370490">
    <property type="component" value="Unassembled WGS sequence"/>
</dbReference>
<dbReference type="Gene3D" id="1.10.630.10">
    <property type="entry name" value="Cytochrome P450"/>
    <property type="match status" value="1"/>
</dbReference>
<name>A0AAN8UP78_9MAGN</name>
<accession>A0AAN8UP78</accession>
<dbReference type="GO" id="GO:0020037">
    <property type="term" value="F:heme binding"/>
    <property type="evidence" value="ECO:0007669"/>
    <property type="project" value="InterPro"/>
</dbReference>
<evidence type="ECO:0000256" key="4">
    <source>
        <dbReference type="SAM" id="Phobius"/>
    </source>
</evidence>
<keyword evidence="6" id="KW-1185">Reference proteome</keyword>
<comment type="caution">
    <text evidence="5">The sequence shown here is derived from an EMBL/GenBank/DDBJ whole genome shotgun (WGS) entry which is preliminary data.</text>
</comment>
<sequence length="331" mass="37638">MPMLPLVLQQYSVDLQITPWSAPHILCLLFLSFLLLHKTLNRASKYNLPPSPLKLPLLGNFHQIGSLPYRSLQALTDRYGPLMLIHEGKVQTLVVSSPEMAREVLKIQDVNFANKYVTRGASVIFYGGHDVLISPYGQRWIELRKLCVTELLTQKRVQSFQDFRKEVLAHVVANIQQSCIKKEPVNLSVMATTATNNIACKCILGQRYEGMGGLGFGGLAKKVTKLFVSFSFRELFPYIGWMDKVTGFDSKLEKIFKLVDGFLDRAIKEYKYKKNDNENKVFIEALLNLRKASVDGGDLTQETIKGILLLFQLPPLFVFLHTICKHTRLYL</sequence>
<feature type="transmembrane region" description="Helical" evidence="4">
    <location>
        <begin position="20"/>
        <end position="36"/>
    </location>
</feature>
<keyword evidence="3" id="KW-0408">Iron</keyword>
<dbReference type="GO" id="GO:0005506">
    <property type="term" value="F:iron ion binding"/>
    <property type="evidence" value="ECO:0007669"/>
    <property type="project" value="InterPro"/>
</dbReference>
<evidence type="ECO:0000256" key="1">
    <source>
        <dbReference type="ARBA" id="ARBA00010617"/>
    </source>
</evidence>
<dbReference type="PANTHER" id="PTHR47955:SF18">
    <property type="entry name" value="CYTOCHROME P450 71A1-LIKE"/>
    <property type="match status" value="1"/>
</dbReference>
<comment type="similarity">
    <text evidence="1">Belongs to the cytochrome P450 family.</text>
</comment>
<keyword evidence="4" id="KW-1133">Transmembrane helix</keyword>
<dbReference type="GO" id="GO:0004497">
    <property type="term" value="F:monooxygenase activity"/>
    <property type="evidence" value="ECO:0007669"/>
    <property type="project" value="InterPro"/>
</dbReference>
<dbReference type="InterPro" id="IPR036396">
    <property type="entry name" value="Cyt_P450_sf"/>
</dbReference>
<dbReference type="SUPFAM" id="SSF48264">
    <property type="entry name" value="Cytochrome P450"/>
    <property type="match status" value="1"/>
</dbReference>
<evidence type="ECO:0000256" key="3">
    <source>
        <dbReference type="ARBA" id="ARBA00023004"/>
    </source>
</evidence>
<dbReference type="AlphaFoldDB" id="A0AAN8UP78"/>
<gene>
    <name evidence="5" type="ORF">RJ641_014296</name>
</gene>